<dbReference type="PROSITE" id="PS01124">
    <property type="entry name" value="HTH_ARAC_FAMILY_2"/>
    <property type="match status" value="1"/>
</dbReference>
<evidence type="ECO:0000313" key="8">
    <source>
        <dbReference type="EMBL" id="VVE90509.1"/>
    </source>
</evidence>
<keyword evidence="4" id="KW-0597">Phosphoprotein</keyword>
<dbReference type="AlphaFoldDB" id="A0A5E5BXI8"/>
<proteinExistence type="predicted"/>
<evidence type="ECO:0000256" key="4">
    <source>
        <dbReference type="PROSITE-ProRule" id="PRU00169"/>
    </source>
</evidence>
<dbReference type="EMBL" id="CABPST010000016">
    <property type="protein sequence ID" value="VVE90509.1"/>
    <property type="molecule type" value="Genomic_DNA"/>
</dbReference>
<dbReference type="InterPro" id="IPR018060">
    <property type="entry name" value="HTH_AraC"/>
</dbReference>
<evidence type="ECO:0000259" key="7">
    <source>
        <dbReference type="PROSITE" id="PS50110"/>
    </source>
</evidence>
<dbReference type="PANTHER" id="PTHR43280">
    <property type="entry name" value="ARAC-FAMILY TRANSCRIPTIONAL REGULATOR"/>
    <property type="match status" value="1"/>
</dbReference>
<dbReference type="RefSeq" id="WP_150561642.1">
    <property type="nucleotide sequence ID" value="NZ_CABPST010000016.1"/>
</dbReference>
<reference evidence="8 9" key="1">
    <citation type="submission" date="2019-08" db="EMBL/GenBank/DDBJ databases">
        <authorList>
            <person name="Peeters C."/>
        </authorList>
    </citation>
    <scope>NUCLEOTIDE SEQUENCE [LARGE SCALE GENOMIC DNA]</scope>
    <source>
        <strain evidence="8 9">LMG 20603</strain>
    </source>
</reference>
<feature type="domain" description="HTH araC/xylS-type" evidence="6">
    <location>
        <begin position="172"/>
        <end position="270"/>
    </location>
</feature>
<keyword evidence="2" id="KW-0238">DNA-binding</keyword>
<dbReference type="SUPFAM" id="SSF46689">
    <property type="entry name" value="Homeodomain-like"/>
    <property type="match status" value="1"/>
</dbReference>
<dbReference type="PANTHER" id="PTHR43280:SF2">
    <property type="entry name" value="HTH-TYPE TRANSCRIPTIONAL REGULATOR EXSA"/>
    <property type="match status" value="1"/>
</dbReference>
<dbReference type="InterPro" id="IPR009057">
    <property type="entry name" value="Homeodomain-like_sf"/>
</dbReference>
<dbReference type="Proteomes" id="UP000382040">
    <property type="component" value="Unassembled WGS sequence"/>
</dbReference>
<feature type="region of interest" description="Disordered" evidence="5">
    <location>
        <begin position="265"/>
        <end position="308"/>
    </location>
</feature>
<evidence type="ECO:0000256" key="2">
    <source>
        <dbReference type="ARBA" id="ARBA00023125"/>
    </source>
</evidence>
<dbReference type="GO" id="GO:0043565">
    <property type="term" value="F:sequence-specific DNA binding"/>
    <property type="evidence" value="ECO:0007669"/>
    <property type="project" value="InterPro"/>
</dbReference>
<dbReference type="OrthoDB" id="9178898at2"/>
<organism evidence="8 9">
    <name type="scientific">Pandoraea bronchicola</name>
    <dbReference type="NCBI Taxonomy" id="2508287"/>
    <lineage>
        <taxon>Bacteria</taxon>
        <taxon>Pseudomonadati</taxon>
        <taxon>Pseudomonadota</taxon>
        <taxon>Betaproteobacteria</taxon>
        <taxon>Burkholderiales</taxon>
        <taxon>Burkholderiaceae</taxon>
        <taxon>Pandoraea</taxon>
    </lineage>
</organism>
<dbReference type="GO" id="GO:0003700">
    <property type="term" value="F:DNA-binding transcription factor activity"/>
    <property type="evidence" value="ECO:0007669"/>
    <property type="project" value="InterPro"/>
</dbReference>
<feature type="compositionally biased region" description="Basic and acidic residues" evidence="5">
    <location>
        <begin position="288"/>
        <end position="308"/>
    </location>
</feature>
<evidence type="ECO:0000256" key="5">
    <source>
        <dbReference type="SAM" id="MobiDB-lite"/>
    </source>
</evidence>
<protein>
    <submittedName>
        <fullName evidence="8">AraC family transcriptional regulator</fullName>
    </submittedName>
</protein>
<dbReference type="Pfam" id="PF12833">
    <property type="entry name" value="HTH_18"/>
    <property type="match status" value="1"/>
</dbReference>
<dbReference type="Gene3D" id="3.40.50.2300">
    <property type="match status" value="1"/>
</dbReference>
<accession>A0A5E5BXI8</accession>
<keyword evidence="3" id="KW-0804">Transcription</keyword>
<dbReference type="SMART" id="SM00448">
    <property type="entry name" value="REC"/>
    <property type="match status" value="1"/>
</dbReference>
<dbReference type="InterPro" id="IPR001789">
    <property type="entry name" value="Sig_transdc_resp-reg_receiver"/>
</dbReference>
<name>A0A5E5BXI8_9BURK</name>
<evidence type="ECO:0000313" key="9">
    <source>
        <dbReference type="Proteomes" id="UP000382040"/>
    </source>
</evidence>
<dbReference type="SUPFAM" id="SSF52172">
    <property type="entry name" value="CheY-like"/>
    <property type="match status" value="1"/>
</dbReference>
<dbReference type="PROSITE" id="PS50110">
    <property type="entry name" value="RESPONSE_REGULATORY"/>
    <property type="match status" value="1"/>
</dbReference>
<evidence type="ECO:0000259" key="6">
    <source>
        <dbReference type="PROSITE" id="PS01124"/>
    </source>
</evidence>
<dbReference type="SMART" id="SM00342">
    <property type="entry name" value="HTH_ARAC"/>
    <property type="match status" value="1"/>
</dbReference>
<gene>
    <name evidence="8" type="ORF">PBR20603_04494</name>
</gene>
<dbReference type="InterPro" id="IPR011006">
    <property type="entry name" value="CheY-like_superfamily"/>
</dbReference>
<evidence type="ECO:0000256" key="1">
    <source>
        <dbReference type="ARBA" id="ARBA00023015"/>
    </source>
</evidence>
<dbReference type="GO" id="GO:0000160">
    <property type="term" value="P:phosphorelay signal transduction system"/>
    <property type="evidence" value="ECO:0007669"/>
    <property type="project" value="InterPro"/>
</dbReference>
<sequence length="308" mass="33918">MNRHDDMECATLLTEPVGRRSSGAIRSQATVWLLTERESMFERATAALREQLFDVRVVSDGWQTYDDALFSPPNVVVVDGALRGMDACAFCSLIRGVDRLLRLPLVVVDDGRSSDARTRAFVSGASDCIVYPFLAEELVARLGWQIRAARQGRQSKGDAKPESKSTMAKSAQYAIDLIKGEGLGRWNSKSLASRLGLSDRRLTDQFKASLGVSVADYLRMEKMERAAWLLRNTGVAVRAVAKEAGFRSPCNFSVAFKRHSGMSPSAFRVSAEPQRSGESAQADSPHGCGRDRDFHRQVRGASHTEDIC</sequence>
<feature type="modified residue" description="4-aspartylphosphate" evidence="4">
    <location>
        <position position="79"/>
    </location>
</feature>
<feature type="domain" description="Response regulatory" evidence="7">
    <location>
        <begin position="30"/>
        <end position="146"/>
    </location>
</feature>
<keyword evidence="1" id="KW-0805">Transcription regulation</keyword>
<evidence type="ECO:0000256" key="3">
    <source>
        <dbReference type="ARBA" id="ARBA00023163"/>
    </source>
</evidence>
<keyword evidence="9" id="KW-1185">Reference proteome</keyword>
<dbReference type="Gene3D" id="1.10.10.60">
    <property type="entry name" value="Homeodomain-like"/>
    <property type="match status" value="2"/>
</dbReference>